<dbReference type="Proteomes" id="UP000290283">
    <property type="component" value="Unassembled WGS sequence"/>
</dbReference>
<feature type="transmembrane region" description="Helical" evidence="1">
    <location>
        <begin position="104"/>
        <end position="123"/>
    </location>
</feature>
<feature type="transmembrane region" description="Helical" evidence="1">
    <location>
        <begin position="184"/>
        <end position="200"/>
    </location>
</feature>
<name>A0A4Q1K6M5_9FLAO</name>
<proteinExistence type="predicted"/>
<gene>
    <name evidence="2" type="ORF">EQG63_04805</name>
</gene>
<accession>A0A4Q1K6M5</accession>
<dbReference type="OrthoDB" id="9786064at2"/>
<sequence length="201" mass="23082">MKKILPFFSYVFHPIFISVFAVVFFFFTTTGYFNYETVYLYIIQTLIITVFIPLAIFYLLVTLNKIDSIMVPDVTQRKFPLIIQTALFGTLLYKSFTLDVSPELYYFFLGSMISSTIALVLVFFKKKASLHMLGMASLTVFCIGCLMHFGIKNVYFVSSLFLCNGLVASSRFEMKAHTLTELTLGYIIGLIPQLVLLFFWL</sequence>
<dbReference type="AlphaFoldDB" id="A0A4Q1K6M5"/>
<comment type="caution">
    <text evidence="2">The sequence shown here is derived from an EMBL/GenBank/DDBJ whole genome shotgun (WGS) entry which is preliminary data.</text>
</comment>
<feature type="transmembrane region" description="Helical" evidence="1">
    <location>
        <begin position="7"/>
        <end position="27"/>
    </location>
</feature>
<dbReference type="RefSeq" id="WP_129434967.1">
    <property type="nucleotide sequence ID" value="NZ_SBKO01000001.1"/>
</dbReference>
<dbReference type="EMBL" id="SBKO01000001">
    <property type="protein sequence ID" value="RXR21262.1"/>
    <property type="molecule type" value="Genomic_DNA"/>
</dbReference>
<reference evidence="3" key="1">
    <citation type="submission" date="2019-01" db="EMBL/GenBank/DDBJ databases">
        <title>Cytophagaceae bacterium strain CAR-16.</title>
        <authorList>
            <person name="Chen W.-M."/>
        </authorList>
    </citation>
    <scope>NUCLEOTIDE SEQUENCE [LARGE SCALE GENOMIC DNA]</scope>
    <source>
        <strain evidence="3">LLJ-11</strain>
    </source>
</reference>
<keyword evidence="1" id="KW-0472">Membrane</keyword>
<evidence type="ECO:0008006" key="4">
    <source>
        <dbReference type="Google" id="ProtNLM"/>
    </source>
</evidence>
<feature type="transmembrane region" description="Helical" evidence="1">
    <location>
        <begin position="81"/>
        <end position="98"/>
    </location>
</feature>
<evidence type="ECO:0000313" key="2">
    <source>
        <dbReference type="EMBL" id="RXR21262.1"/>
    </source>
</evidence>
<protein>
    <recommendedName>
        <fullName evidence="4">PAP2 superfamily protein</fullName>
    </recommendedName>
</protein>
<keyword evidence="3" id="KW-1185">Reference proteome</keyword>
<keyword evidence="1" id="KW-0812">Transmembrane</keyword>
<evidence type="ECO:0000256" key="1">
    <source>
        <dbReference type="SAM" id="Phobius"/>
    </source>
</evidence>
<organism evidence="2 3">
    <name type="scientific">Flavobacterium amnicola</name>
    <dbReference type="NCBI Taxonomy" id="2506422"/>
    <lineage>
        <taxon>Bacteria</taxon>
        <taxon>Pseudomonadati</taxon>
        <taxon>Bacteroidota</taxon>
        <taxon>Flavobacteriia</taxon>
        <taxon>Flavobacteriales</taxon>
        <taxon>Flavobacteriaceae</taxon>
        <taxon>Flavobacterium</taxon>
    </lineage>
</organism>
<feature type="transmembrane region" description="Helical" evidence="1">
    <location>
        <begin position="130"/>
        <end position="149"/>
    </location>
</feature>
<evidence type="ECO:0000313" key="3">
    <source>
        <dbReference type="Proteomes" id="UP000290283"/>
    </source>
</evidence>
<keyword evidence="1" id="KW-1133">Transmembrane helix</keyword>
<feature type="transmembrane region" description="Helical" evidence="1">
    <location>
        <begin position="39"/>
        <end position="61"/>
    </location>
</feature>